<dbReference type="EC" id="1.1.1.-" evidence="2"/>
<keyword evidence="3" id="KW-1185">Reference proteome</keyword>
<dbReference type="InterPro" id="IPR002347">
    <property type="entry name" value="SDR_fam"/>
</dbReference>
<dbReference type="GO" id="GO:0016616">
    <property type="term" value="F:oxidoreductase activity, acting on the CH-OH group of donors, NAD or NADP as acceptor"/>
    <property type="evidence" value="ECO:0007669"/>
    <property type="project" value="TreeGrafter"/>
</dbReference>
<accession>A0A6J5GTF4</accession>
<comment type="similarity">
    <text evidence="1">Belongs to the short-chain dehydrogenases/reductases (SDR) family.</text>
</comment>
<sequence length="183" mass="19498">MTLPSPYPAARLNMAGKICIVTGAASGIGRAIARQLAANGATVMIADITTGVFEGSEPTAALITRDGGHAHFIATDVGVTAQVEALVAHTVERFGRLDVLLNNACIRHARPLLGLDDAHWRRLLDLNLTGLLRCCRAAVWQMMQQAPKGDVRGRIVNLSSQHGMIEHSPGFASSLLSHFDNSL</sequence>
<dbReference type="GO" id="GO:0030497">
    <property type="term" value="P:fatty acid elongation"/>
    <property type="evidence" value="ECO:0007669"/>
    <property type="project" value="TreeGrafter"/>
</dbReference>
<dbReference type="EMBL" id="CADIKI010000023">
    <property type="protein sequence ID" value="CAB3806590.1"/>
    <property type="molecule type" value="Genomic_DNA"/>
</dbReference>
<dbReference type="SUPFAM" id="SSF51735">
    <property type="entry name" value="NAD(P)-binding Rossmann-fold domains"/>
    <property type="match status" value="1"/>
</dbReference>
<gene>
    <name evidence="2" type="primary">linC</name>
    <name evidence="2" type="ORF">LMG27177_06124</name>
</gene>
<dbReference type="CDD" id="cd05233">
    <property type="entry name" value="SDR_c"/>
    <property type="match status" value="1"/>
</dbReference>
<dbReference type="RefSeq" id="WP_246291329.1">
    <property type="nucleotide sequence ID" value="NZ_CADIKI010000023.1"/>
</dbReference>
<reference evidence="2 3" key="1">
    <citation type="submission" date="2020-04" db="EMBL/GenBank/DDBJ databases">
        <authorList>
            <person name="De Canck E."/>
        </authorList>
    </citation>
    <scope>NUCLEOTIDE SEQUENCE [LARGE SCALE GENOMIC DNA]</scope>
    <source>
        <strain evidence="2 3">LMG 27177</strain>
    </source>
</reference>
<evidence type="ECO:0000313" key="2">
    <source>
        <dbReference type="EMBL" id="CAB3806590.1"/>
    </source>
</evidence>
<organism evidence="2 3">
    <name type="scientific">Paraburkholderia fynbosensis</name>
    <dbReference type="NCBI Taxonomy" id="1200993"/>
    <lineage>
        <taxon>Bacteria</taxon>
        <taxon>Pseudomonadati</taxon>
        <taxon>Pseudomonadota</taxon>
        <taxon>Betaproteobacteria</taxon>
        <taxon>Burkholderiales</taxon>
        <taxon>Burkholderiaceae</taxon>
        <taxon>Paraburkholderia</taxon>
    </lineage>
</organism>
<dbReference type="InterPro" id="IPR036291">
    <property type="entry name" value="NAD(P)-bd_dom_sf"/>
</dbReference>
<dbReference type="PRINTS" id="PR00081">
    <property type="entry name" value="GDHRDH"/>
</dbReference>
<dbReference type="PANTHER" id="PTHR42760:SF40">
    <property type="entry name" value="3-OXOACYL-[ACYL-CARRIER-PROTEIN] REDUCTASE, CHLOROPLASTIC"/>
    <property type="match status" value="1"/>
</dbReference>
<dbReference type="Gene3D" id="3.40.50.720">
    <property type="entry name" value="NAD(P)-binding Rossmann-like Domain"/>
    <property type="match status" value="1"/>
</dbReference>
<dbReference type="Proteomes" id="UP000494252">
    <property type="component" value="Unassembled WGS sequence"/>
</dbReference>
<dbReference type="PANTHER" id="PTHR42760">
    <property type="entry name" value="SHORT-CHAIN DEHYDROGENASES/REDUCTASES FAMILY MEMBER"/>
    <property type="match status" value="1"/>
</dbReference>
<proteinExistence type="inferred from homology"/>
<evidence type="ECO:0000313" key="3">
    <source>
        <dbReference type="Proteomes" id="UP000494252"/>
    </source>
</evidence>
<keyword evidence="2" id="KW-0560">Oxidoreductase</keyword>
<dbReference type="AlphaFoldDB" id="A0A6J5GTF4"/>
<dbReference type="Pfam" id="PF00106">
    <property type="entry name" value="adh_short"/>
    <property type="match status" value="1"/>
</dbReference>
<name>A0A6J5GTF4_9BURK</name>
<protein>
    <submittedName>
        <fullName evidence="2">2,5-dichloro-2,5-cyclohexadiene-1,4-diol dehydrogenase</fullName>
        <ecNumber evidence="2">1.1.1.-</ecNumber>
    </submittedName>
</protein>
<evidence type="ECO:0000256" key="1">
    <source>
        <dbReference type="ARBA" id="ARBA00006484"/>
    </source>
</evidence>